<dbReference type="InterPro" id="IPR050951">
    <property type="entry name" value="Retrovirus_Pol_polyprotein"/>
</dbReference>
<dbReference type="OrthoDB" id="6752380at2759"/>
<evidence type="ECO:0000313" key="5">
    <source>
        <dbReference type="Proteomes" id="UP000604046"/>
    </source>
</evidence>
<dbReference type="GO" id="GO:0003676">
    <property type="term" value="F:nucleic acid binding"/>
    <property type="evidence" value="ECO:0007669"/>
    <property type="project" value="InterPro"/>
</dbReference>
<feature type="domain" description="Integrase catalytic" evidence="3">
    <location>
        <begin position="1226"/>
        <end position="1395"/>
    </location>
</feature>
<proteinExistence type="predicted"/>
<dbReference type="Gene3D" id="3.30.420.10">
    <property type="entry name" value="Ribonuclease H-like superfamily/Ribonuclease H"/>
    <property type="match status" value="1"/>
</dbReference>
<name>A0A812K1Q1_9DINO</name>
<evidence type="ECO:0000259" key="2">
    <source>
        <dbReference type="PROSITE" id="PS50222"/>
    </source>
</evidence>
<comment type="caution">
    <text evidence="4">The sequence shown here is derived from an EMBL/GenBank/DDBJ whole genome shotgun (WGS) entry which is preliminary data.</text>
</comment>
<dbReference type="Proteomes" id="UP000604046">
    <property type="component" value="Unassembled WGS sequence"/>
</dbReference>
<feature type="compositionally biased region" description="Basic and acidic residues" evidence="1">
    <location>
        <begin position="1661"/>
        <end position="1671"/>
    </location>
</feature>
<dbReference type="InterPro" id="IPR012337">
    <property type="entry name" value="RNaseH-like_sf"/>
</dbReference>
<reference evidence="4" key="1">
    <citation type="submission" date="2021-02" db="EMBL/GenBank/DDBJ databases">
        <authorList>
            <person name="Dougan E. K."/>
            <person name="Rhodes N."/>
            <person name="Thang M."/>
            <person name="Chan C."/>
        </authorList>
    </citation>
    <scope>NUCLEOTIDE SEQUENCE</scope>
</reference>
<dbReference type="InterPro" id="IPR036397">
    <property type="entry name" value="RNaseH_sf"/>
</dbReference>
<dbReference type="SUPFAM" id="SSF53098">
    <property type="entry name" value="Ribonuclease H-like"/>
    <property type="match status" value="1"/>
</dbReference>
<protein>
    <recommendedName>
        <fullName evidence="6">Integrase catalytic domain-containing protein</fullName>
    </recommendedName>
</protein>
<feature type="compositionally biased region" description="Low complexity" evidence="1">
    <location>
        <begin position="1636"/>
        <end position="1659"/>
    </location>
</feature>
<dbReference type="InterPro" id="IPR001584">
    <property type="entry name" value="Integrase_cat-core"/>
</dbReference>
<feature type="region of interest" description="Disordered" evidence="1">
    <location>
        <begin position="166"/>
        <end position="187"/>
    </location>
</feature>
<feature type="domain" description="EF-hand" evidence="2">
    <location>
        <begin position="2491"/>
        <end position="2526"/>
    </location>
</feature>
<dbReference type="SMART" id="SM00054">
    <property type="entry name" value="EFh"/>
    <property type="match status" value="3"/>
</dbReference>
<dbReference type="PROSITE" id="PS50994">
    <property type="entry name" value="INTEGRASE"/>
    <property type="match status" value="1"/>
</dbReference>
<accession>A0A812K1Q1</accession>
<dbReference type="EMBL" id="CAJNDS010000602">
    <property type="protein sequence ID" value="CAE7221858.1"/>
    <property type="molecule type" value="Genomic_DNA"/>
</dbReference>
<feature type="region of interest" description="Disordered" evidence="1">
    <location>
        <begin position="666"/>
        <end position="694"/>
    </location>
</feature>
<dbReference type="Pfam" id="PF13202">
    <property type="entry name" value="EF-hand_5"/>
    <property type="match status" value="1"/>
</dbReference>
<feature type="region of interest" description="Disordered" evidence="1">
    <location>
        <begin position="1569"/>
        <end position="1598"/>
    </location>
</feature>
<organism evidence="4 5">
    <name type="scientific">Symbiodinium natans</name>
    <dbReference type="NCBI Taxonomy" id="878477"/>
    <lineage>
        <taxon>Eukaryota</taxon>
        <taxon>Sar</taxon>
        <taxon>Alveolata</taxon>
        <taxon>Dinophyceae</taxon>
        <taxon>Suessiales</taxon>
        <taxon>Symbiodiniaceae</taxon>
        <taxon>Symbiodinium</taxon>
    </lineage>
</organism>
<dbReference type="Pfam" id="PF13833">
    <property type="entry name" value="EF-hand_8"/>
    <property type="match status" value="1"/>
</dbReference>
<dbReference type="SUPFAM" id="SSF47473">
    <property type="entry name" value="EF-hand"/>
    <property type="match status" value="1"/>
</dbReference>
<dbReference type="GO" id="GO:0005509">
    <property type="term" value="F:calcium ion binding"/>
    <property type="evidence" value="ECO:0007669"/>
    <property type="project" value="InterPro"/>
</dbReference>
<dbReference type="CDD" id="cd00051">
    <property type="entry name" value="EFh"/>
    <property type="match status" value="2"/>
</dbReference>
<dbReference type="InterPro" id="IPR011992">
    <property type="entry name" value="EF-hand-dom_pair"/>
</dbReference>
<evidence type="ECO:0000259" key="3">
    <source>
        <dbReference type="PROSITE" id="PS50994"/>
    </source>
</evidence>
<evidence type="ECO:0000313" key="4">
    <source>
        <dbReference type="EMBL" id="CAE7221858.1"/>
    </source>
</evidence>
<keyword evidence="5" id="KW-1185">Reference proteome</keyword>
<sequence length="2530" mass="283609">MVSDRLCGRILLKQAGLSEFQRELIMLRGPVLRGFDETAALLRPLDRPEALVKGNEGGHSKHFFAEGQASEGEEEDSSEGSEALEDEAGNLLFDMEDREYDESEALAVYAYHNAYRDVTLEETNLVKMAQEEVRKAGPEWTAAEEGLDQCICIDPKAVAKASEAQKDCPLKKNPASGGGPASSPSKKGLIVVGGGGGQSHAYMMRVPRTIQVYAGISCRASEALVDTAAEDAVIGENAMQRLRQSLRELGLQVLPVEAGAAMPGAGGIGGPAQVLGLFEVPIGVAQVNGVLRFTVLKDSESEIPPLLPIKYLESVGAILDFAHDMYTTRFGPETTMRRLPTGHRAVNILDFDKEGWNLPVHLRKDPAVDPFILLEGAQFMQQTKQQVLVWLARNDQLEYVQTLVGPKSSLVLPEECHLDPDTLQPTRTTHLTEADENGHSFVLHDRWDVPWSHQNRPPWHGSVVFHALDGLEFERASALLKGAGAEEGAKPKPAFDRVLAWKRLTLGIFMILANIRHEMLMEFIENKKKRFDEKALVLLSTSQSSKGKKSFSETQLRMGIGKQLSRSMAQKNWNSPMEDCAHPAEHLRHRAGRGQYWFTCLQCGSRWERLEENSGSSSSTTFVNSPKNPEVAYPKVIPAPRGQPQVQDRQVTVKTKGGYGAQKCKLEQKEASQSRTRALAGTVPMGRSKTPTCARSELTSSPEFLVIHSDEDQDVSMAQRRASSLAQWAVFLLCSFVNAAPFTGIPPVTIPWLGEPTHFLLMSQPEFEFNQCESLNWQSCQDCSKYAGTEHFASCWAFCPNESNKWWGQEDSDVIHKEASLTKVVKQQLSHNIKTYVCKSESVVEVFSPPRMSKEARNYGVESGGAFDLTEGYDFRRAADRQFVVDIIRVKKPALVILSPSCTESSVSCSLSNFPRDPDKVRAEEEETQQLTEFAVQVAMLQLEAGRGFLFAHAPAATSWELPALQRLLSRPEVQTVAVDMSVFQFQPAEREAESKRAQLSTNLHFLAKALRRRCSRPHEHRPILGGQLCGEAAMQPRAFGRAVLAGLRRRLQNRGVFFYGKVAADEHGPPQGARSLAMHLGQALAPGVFDYVVDEISFQGEWAKVFAVQSENFGSGGGEIELSSRRPEMEYADALPMCSANRSSTALSTWNQVLEIRCCVERNENSDLWAKDPKHNKEPLKFEGITIPNWLQICGGSCTGAREEVISWAKTSFRCPLCEGQRKPSAPRPGHLARALEFNMVVGVDTFFLNHLGKTHNFLNCVCWGSGLQVVEEISEVTATTTFETFGRCWLKPYGCPIILVVDQGPEYFGKAFQHHLSAMGIMIHFTDARSPWQAAKTERMGGVFKSKLRVVLEEVQATTDIEFNQCVTETQVARNRYYHRSGFTPYQRVFDYNPRLPASLAADDIMSPILVHQSASEPIKQAWKIREAAAAAWLRRIDEETVKRGLATTTRTSDIKNLNVGEWVYVWRNTPNFKGWSGPGVLLAESPNERSLWVSLRGHLVKVSREQVRRATSEENLGAELIKELSSEMLRDINAGKVQRFQDLQGEGEPDHQGEGVEIQLSPIVEEDEPEANQSSEVAADIPEDVQGYSPTDVEPMDVEDEGALREILGADEDERMEQPPLPPLLQGEEDELLQAQSASTRTPATPERTPTPTATPMESRRHSLRVDEGSSGSIAWGPIREAPTTSSTTSSAMPYPFANAPRSWPAPSRPSHYMEVASFEESRTQHTFWVQGDGAMWYQDKQRGRSSLAALGTETFTATEAEASYSAQDRCVYLTKAKTSPGQVQFNKLSEKHKEVFRASRRKEVKSLLENQAIKILSVEESRKFRQSFPKFVLRSRYVDRWKPDGDKFSVLPQEFDNPNFDPQHHGGLSAKSRWCIIGWEDPMIHEVERAAPSQPLAVEMPTDEPFEGYSAEQLVLLLTEVYGLVSGPAWWRRSLLEVLVRELKYRVNPYDRCVLTLDAEAKNAEALTEGIILIEVDDLYETGSQRQRRNMEWLASKLRFGKSVNLREEHNGTSYAGKRLWQGKDFSYYLTMDDYVQNRLKPVNFTRQLWKKDSMEVQLNDAEQAQLRGTIASINWAAREGRPDASAAASILAAAFPKPLLHHALEANKVVARLKAHSVTIKIHSLPEADLRHVLVSDSAFDPSGRTKPQHGWILGVTTPDLNLGKEAPVSLLSWRSRRLRRKAGSTMLSESISLASALGSLERQVAFFKSIRFSRFNPRTLAEREEEPECTLRGKASVIASEDELYTDPDSVCIVDAKSLYDASNTEQAVGEDDRSALELALIQDSMSKVRGLGDQKPTYNDDHVYPEFIVKYERIFFHERFAAVYKAMLMRSIAGRFTGPTKEEIDVLQSMWQVYSMPNKGKISKSQLLDLLLAIYQPPDNEDEDLDQTFKEWDRKGNGKIDWDDFLAEVTQRVKDKISCSGPERFAEVYRHMLDRKRAGRFDGPDVGERAVMRMVWYQYCQNQRTIDKMQLLDLLKAIKQPPANEHEDLDETFKEIDTKRDGVIDYDEFLQEIAQRVQDGIEC</sequence>
<evidence type="ECO:0000256" key="1">
    <source>
        <dbReference type="SAM" id="MobiDB-lite"/>
    </source>
</evidence>
<feature type="domain" description="EF-hand" evidence="2">
    <location>
        <begin position="2349"/>
        <end position="2384"/>
    </location>
</feature>
<dbReference type="Gene3D" id="1.10.238.10">
    <property type="entry name" value="EF-hand"/>
    <property type="match status" value="2"/>
</dbReference>
<dbReference type="PANTHER" id="PTHR37984">
    <property type="entry name" value="PROTEIN CBG26694"/>
    <property type="match status" value="1"/>
</dbReference>
<dbReference type="GO" id="GO:0015074">
    <property type="term" value="P:DNA integration"/>
    <property type="evidence" value="ECO:0007669"/>
    <property type="project" value="InterPro"/>
</dbReference>
<dbReference type="PROSITE" id="PS50222">
    <property type="entry name" value="EF_HAND_2"/>
    <property type="match status" value="3"/>
</dbReference>
<dbReference type="PANTHER" id="PTHR37984:SF5">
    <property type="entry name" value="PROTEIN NYNRIN-LIKE"/>
    <property type="match status" value="1"/>
</dbReference>
<feature type="domain" description="EF-hand" evidence="2">
    <location>
        <begin position="2387"/>
        <end position="2422"/>
    </location>
</feature>
<dbReference type="InterPro" id="IPR002048">
    <property type="entry name" value="EF_hand_dom"/>
</dbReference>
<feature type="region of interest" description="Disordered" evidence="1">
    <location>
        <begin position="1635"/>
        <end position="1694"/>
    </location>
</feature>
<evidence type="ECO:0008006" key="6">
    <source>
        <dbReference type="Google" id="ProtNLM"/>
    </source>
</evidence>
<gene>
    <name evidence="4" type="ORF">SNAT2548_LOCUS8213</name>
</gene>